<evidence type="ECO:0000313" key="3">
    <source>
        <dbReference type="Proteomes" id="UP000267585"/>
    </source>
</evidence>
<feature type="chain" id="PRO_5019523206" evidence="1">
    <location>
        <begin position="21"/>
        <end position="182"/>
    </location>
</feature>
<keyword evidence="1" id="KW-0732">Signal</keyword>
<dbReference type="PROSITE" id="PS51257">
    <property type="entry name" value="PROKAR_LIPOPROTEIN"/>
    <property type="match status" value="1"/>
</dbReference>
<accession>A0A430K015</accession>
<organism evidence="2 3">
    <name type="scientific">Arenibacter aquaticus</name>
    <dbReference type="NCBI Taxonomy" id="2489054"/>
    <lineage>
        <taxon>Bacteria</taxon>
        <taxon>Pseudomonadati</taxon>
        <taxon>Bacteroidota</taxon>
        <taxon>Flavobacteriia</taxon>
        <taxon>Flavobacteriales</taxon>
        <taxon>Flavobacteriaceae</taxon>
        <taxon>Arenibacter</taxon>
    </lineage>
</organism>
<feature type="signal peptide" evidence="1">
    <location>
        <begin position="1"/>
        <end position="20"/>
    </location>
</feature>
<dbReference type="EMBL" id="RQPJ01000021">
    <property type="protein sequence ID" value="RTE52248.1"/>
    <property type="molecule type" value="Genomic_DNA"/>
</dbReference>
<sequence length="182" mass="20604">MRTSKALILLIFLISFGSCVESKHQDQVNLKLQEFKDAIYSGQTYLFYHQNDSIGEWGGTEILLKLKGDPESKKVLLDIKKVLASKVPPPPPHSDSLRIYYDKLTIIDTSDITLDDDQVLLAIKSISELSQRKLISTPNSGYYCFDGHKHEIINADSTLIISDCTSLPWESFLELNRSLKNK</sequence>
<protein>
    <submittedName>
        <fullName evidence="2">Uncharacterized protein</fullName>
    </submittedName>
</protein>
<keyword evidence="3" id="KW-1185">Reference proteome</keyword>
<comment type="caution">
    <text evidence="2">The sequence shown here is derived from an EMBL/GenBank/DDBJ whole genome shotgun (WGS) entry which is preliminary data.</text>
</comment>
<proteinExistence type="predicted"/>
<dbReference type="RefSeq" id="WP_126163933.1">
    <property type="nucleotide sequence ID" value="NZ_RQPJ01000021.1"/>
</dbReference>
<name>A0A430K015_9FLAO</name>
<dbReference type="AlphaFoldDB" id="A0A430K015"/>
<dbReference type="Proteomes" id="UP000267585">
    <property type="component" value="Unassembled WGS sequence"/>
</dbReference>
<reference evidence="2 3" key="1">
    <citation type="submission" date="2018-11" db="EMBL/GenBank/DDBJ databases">
        <title>Arenibacter aquaticus sp.nov., a marine bacterium isolated from surface seawater in the South China Sea.</title>
        <authorList>
            <person name="Guo J."/>
            <person name="Sun J."/>
        </authorList>
    </citation>
    <scope>NUCLEOTIDE SEQUENCE [LARGE SCALE GENOMIC DNA]</scope>
    <source>
        <strain evidence="2 3">GUO666</strain>
    </source>
</reference>
<gene>
    <name evidence="2" type="ORF">EHW67_18870</name>
</gene>
<evidence type="ECO:0000313" key="2">
    <source>
        <dbReference type="EMBL" id="RTE52248.1"/>
    </source>
</evidence>
<evidence type="ECO:0000256" key="1">
    <source>
        <dbReference type="SAM" id="SignalP"/>
    </source>
</evidence>
<dbReference type="OrthoDB" id="1445345at2"/>